<dbReference type="GO" id="GO:0003723">
    <property type="term" value="F:RNA binding"/>
    <property type="evidence" value="ECO:0007669"/>
    <property type="project" value="InterPro"/>
</dbReference>
<evidence type="ECO:0000313" key="4">
    <source>
        <dbReference type="EMBL" id="CAD7660664.1"/>
    </source>
</evidence>
<feature type="domain" description="PAZ" evidence="2">
    <location>
        <begin position="286"/>
        <end position="418"/>
    </location>
</feature>
<gene>
    <name evidence="4" type="ORF">ONB1V03_LOCUS17228</name>
</gene>
<evidence type="ECO:0008006" key="6">
    <source>
        <dbReference type="Google" id="ProtNLM"/>
    </source>
</evidence>
<reference evidence="4" key="1">
    <citation type="submission" date="2020-11" db="EMBL/GenBank/DDBJ databases">
        <authorList>
            <person name="Tran Van P."/>
        </authorList>
    </citation>
    <scope>NUCLEOTIDE SEQUENCE</scope>
</reference>
<dbReference type="Proteomes" id="UP000728032">
    <property type="component" value="Unassembled WGS sequence"/>
</dbReference>
<keyword evidence="5" id="KW-1185">Reference proteome</keyword>
<evidence type="ECO:0000256" key="1">
    <source>
        <dbReference type="SAM" id="MobiDB-lite"/>
    </source>
</evidence>
<feature type="compositionally biased region" description="Gly residues" evidence="1">
    <location>
        <begin position="22"/>
        <end position="37"/>
    </location>
</feature>
<dbReference type="InterPro" id="IPR003100">
    <property type="entry name" value="PAZ_dom"/>
</dbReference>
<evidence type="ECO:0000259" key="3">
    <source>
        <dbReference type="SMART" id="SM01163"/>
    </source>
</evidence>
<dbReference type="Pfam" id="PF02170">
    <property type="entry name" value="PAZ"/>
    <property type="match status" value="1"/>
</dbReference>
<dbReference type="Pfam" id="PF08699">
    <property type="entry name" value="ArgoL1"/>
    <property type="match status" value="1"/>
</dbReference>
<dbReference type="SMART" id="SM00949">
    <property type="entry name" value="PAZ"/>
    <property type="match status" value="1"/>
</dbReference>
<dbReference type="InterPro" id="IPR036085">
    <property type="entry name" value="PAZ_dom_sf"/>
</dbReference>
<dbReference type="PANTHER" id="PTHR22891">
    <property type="entry name" value="EUKARYOTIC TRANSLATION INITIATION FACTOR 2C"/>
    <property type="match status" value="1"/>
</dbReference>
<dbReference type="Pfam" id="PF16486">
    <property type="entry name" value="ArgoN"/>
    <property type="match status" value="1"/>
</dbReference>
<feature type="domain" description="Argonaute linker 1" evidence="3">
    <location>
        <begin position="231"/>
        <end position="282"/>
    </location>
</feature>
<sequence>MLPRGGRRGSRGRDGGDQQAPRGGGTGRSSTGGGGGDRLTHGMSSLSIGGVVTSRGTQGTPIELITNHYRIQGLEGITCLLYEINIQLVRRDGRGSLAMTAAPAAPGVDGRRLRNDRKADNRRIVDQMTREWPEVFANRLYAFDGQQYMYCGRELALPPNGEQHPRRVTIALDGQPEQTFEVRIKFTKPIAFNVINGYFAGKNRAPSDEDFREAIQALEIVLRYVSDRTRVPVGRNLYEPDRRMAIVGTNAEIAFGHYQSLHVTQQGLTFIVDRTATLFLSAGSLAQFLQKEMNIGDIGRQPFTQQLIDAINKKIKGLKIFTNHLPYKRSYVIESMIVKKPGEYTFPDQKGDVVSVEQYFRDHYQRPLRLLNVPLIKTRGSGNTHLPVEVCSLYENQPMPRKLVTANMTRDIVKQSNSQTPTQRFAQIQQ</sequence>
<dbReference type="EMBL" id="CAJPVJ010020929">
    <property type="protein sequence ID" value="CAG2177801.1"/>
    <property type="molecule type" value="Genomic_DNA"/>
</dbReference>
<dbReference type="SUPFAM" id="SSF101690">
    <property type="entry name" value="PAZ domain"/>
    <property type="match status" value="1"/>
</dbReference>
<dbReference type="InterPro" id="IPR014811">
    <property type="entry name" value="ArgoL1"/>
</dbReference>
<dbReference type="EMBL" id="OC935754">
    <property type="protein sequence ID" value="CAD7660664.1"/>
    <property type="molecule type" value="Genomic_DNA"/>
</dbReference>
<dbReference type="SMART" id="SM01163">
    <property type="entry name" value="DUF1785"/>
    <property type="match status" value="1"/>
</dbReference>
<dbReference type="OrthoDB" id="6500565at2759"/>
<organism evidence="4">
    <name type="scientific">Oppiella nova</name>
    <dbReference type="NCBI Taxonomy" id="334625"/>
    <lineage>
        <taxon>Eukaryota</taxon>
        <taxon>Metazoa</taxon>
        <taxon>Ecdysozoa</taxon>
        <taxon>Arthropoda</taxon>
        <taxon>Chelicerata</taxon>
        <taxon>Arachnida</taxon>
        <taxon>Acari</taxon>
        <taxon>Acariformes</taxon>
        <taxon>Sarcoptiformes</taxon>
        <taxon>Oribatida</taxon>
        <taxon>Brachypylina</taxon>
        <taxon>Oppioidea</taxon>
        <taxon>Oppiidae</taxon>
        <taxon>Oppiella</taxon>
    </lineage>
</organism>
<feature type="region of interest" description="Disordered" evidence="1">
    <location>
        <begin position="1"/>
        <end position="53"/>
    </location>
</feature>
<feature type="compositionally biased region" description="Basic residues" evidence="1">
    <location>
        <begin position="1"/>
        <end position="10"/>
    </location>
</feature>
<dbReference type="Gene3D" id="2.170.260.10">
    <property type="entry name" value="paz domain"/>
    <property type="match status" value="1"/>
</dbReference>
<evidence type="ECO:0000259" key="2">
    <source>
        <dbReference type="SMART" id="SM00949"/>
    </source>
</evidence>
<dbReference type="InterPro" id="IPR032474">
    <property type="entry name" value="Argonaute_N"/>
</dbReference>
<proteinExistence type="predicted"/>
<accession>A0A7R9QX97</accession>
<feature type="non-terminal residue" evidence="4">
    <location>
        <position position="430"/>
    </location>
</feature>
<dbReference type="CDD" id="cd02846">
    <property type="entry name" value="PAZ_argonaute_like"/>
    <property type="match status" value="1"/>
</dbReference>
<evidence type="ECO:0000313" key="5">
    <source>
        <dbReference type="Proteomes" id="UP000728032"/>
    </source>
</evidence>
<protein>
    <recommendedName>
        <fullName evidence="6">PAZ domain-containing protein</fullName>
    </recommendedName>
</protein>
<name>A0A7R9QX97_9ACAR</name>
<dbReference type="AlphaFoldDB" id="A0A7R9QX97"/>